<dbReference type="CDD" id="cd06225">
    <property type="entry name" value="HAMP"/>
    <property type="match status" value="1"/>
</dbReference>
<dbReference type="SMART" id="SM00267">
    <property type="entry name" value="GGDEF"/>
    <property type="match status" value="1"/>
</dbReference>
<comment type="caution">
    <text evidence="4">The sequence shown here is derived from an EMBL/GenBank/DDBJ whole genome shotgun (WGS) entry which is preliminary data.</text>
</comment>
<feature type="domain" description="EAL" evidence="1">
    <location>
        <begin position="391"/>
        <end position="644"/>
    </location>
</feature>
<organism evidence="4 5">
    <name type="scientific">Roseibium limicola</name>
    <dbReference type="NCBI Taxonomy" id="2816037"/>
    <lineage>
        <taxon>Bacteria</taxon>
        <taxon>Pseudomonadati</taxon>
        <taxon>Pseudomonadota</taxon>
        <taxon>Alphaproteobacteria</taxon>
        <taxon>Hyphomicrobiales</taxon>
        <taxon>Stappiaceae</taxon>
        <taxon>Roseibium</taxon>
    </lineage>
</organism>
<dbReference type="PANTHER" id="PTHR33121">
    <property type="entry name" value="CYCLIC DI-GMP PHOSPHODIESTERASE PDEF"/>
    <property type="match status" value="1"/>
</dbReference>
<dbReference type="PROSITE" id="PS50885">
    <property type="entry name" value="HAMP"/>
    <property type="match status" value="1"/>
</dbReference>
<evidence type="ECO:0000313" key="5">
    <source>
        <dbReference type="Proteomes" id="UP000664779"/>
    </source>
</evidence>
<dbReference type="Pfam" id="PF00563">
    <property type="entry name" value="EAL"/>
    <property type="match status" value="1"/>
</dbReference>
<proteinExistence type="predicted"/>
<dbReference type="InterPro" id="IPR003660">
    <property type="entry name" value="HAMP_dom"/>
</dbReference>
<dbReference type="InterPro" id="IPR050706">
    <property type="entry name" value="Cyclic-di-GMP_PDE-like"/>
</dbReference>
<evidence type="ECO:0000259" key="1">
    <source>
        <dbReference type="PROSITE" id="PS50883"/>
    </source>
</evidence>
<dbReference type="Gene3D" id="6.10.340.10">
    <property type="match status" value="1"/>
</dbReference>
<accession>A0A939EQJ4</accession>
<dbReference type="Pfam" id="PF00990">
    <property type="entry name" value="GGDEF"/>
    <property type="match status" value="1"/>
</dbReference>
<dbReference type="PROSITE" id="PS50883">
    <property type="entry name" value="EAL"/>
    <property type="match status" value="1"/>
</dbReference>
<dbReference type="GO" id="GO:0071111">
    <property type="term" value="F:cyclic-guanylate-specific phosphodiesterase activity"/>
    <property type="evidence" value="ECO:0007669"/>
    <property type="project" value="InterPro"/>
</dbReference>
<dbReference type="CDD" id="cd01949">
    <property type="entry name" value="GGDEF"/>
    <property type="match status" value="1"/>
</dbReference>
<dbReference type="InterPro" id="IPR029787">
    <property type="entry name" value="Nucleotide_cyclase"/>
</dbReference>
<dbReference type="Gene3D" id="3.30.70.270">
    <property type="match status" value="1"/>
</dbReference>
<dbReference type="InterPro" id="IPR043128">
    <property type="entry name" value="Rev_trsase/Diguanyl_cyclase"/>
</dbReference>
<feature type="domain" description="HAMP" evidence="2">
    <location>
        <begin position="155"/>
        <end position="207"/>
    </location>
</feature>
<dbReference type="AlphaFoldDB" id="A0A939EQJ4"/>
<protein>
    <submittedName>
        <fullName evidence="4">EAL domain-containing protein</fullName>
    </submittedName>
</protein>
<dbReference type="InterPro" id="IPR035919">
    <property type="entry name" value="EAL_sf"/>
</dbReference>
<name>A0A939EQJ4_9HYPH</name>
<evidence type="ECO:0000313" key="4">
    <source>
        <dbReference type="EMBL" id="MBO0346752.1"/>
    </source>
</evidence>
<evidence type="ECO:0000259" key="3">
    <source>
        <dbReference type="PROSITE" id="PS50887"/>
    </source>
</evidence>
<sequence>MSYLNSTKKFEAQLVEDASHHAQVLINLSRGHIVDFDWSEIRRLARGMTFDTQVVGVDVFDASGESFLRDKLRPITSPEILQSVYENGQSSKIEDAETLTWYEPVIVSSEVSGVVAIVVTKQGLAEARAEIIQQSIQTTLLIFLFFLPVAAFLLYRTTKGISTVTVAANEAAQGFLDPHFKTDSGGEVGELQTAFRMMAQNLQRTIMRIEHLANVDHITYLPNRLKFGNVANKKIDQVPGAKGAMLLVDLDRFKSINDMYGHEVGDRLLLMVSERLGLLFERAVKDGLDTKPFLSRWSGDEFVVLLPNITDTDIVNALVEEILRELRRPLRVDNLNLKVRGSVGVAMYPEHGEASDEVLRSADMAMFAAKQSGRDRMVVYNQAIRNAAEERETIEKHLREALNHNELQVYYQPKVDLKSGRIIGAEALLRWHNPELGNVSPFRFIPMAEECGLMSSIGEFVLQQSLTDMQRLSLEGFRQKIAINVSPVQFQADFFTDRTLGLLGESGFPMDQIELEITESALGASAESVRQQMMPLKEEGVSFAIDDFGTGFSNLGTLTSLPFDTLKIDRSFVMNIGEDENRRGMIQVILLLARQLKMRTVAEGIETDLEHDFMRELGANIGQGYLWSPPVPYDKFREMVIKADATANLAATSKGLDIQRTGTSSA</sequence>
<dbReference type="SMART" id="SM00304">
    <property type="entry name" value="HAMP"/>
    <property type="match status" value="1"/>
</dbReference>
<dbReference type="Pfam" id="PF00672">
    <property type="entry name" value="HAMP"/>
    <property type="match status" value="1"/>
</dbReference>
<dbReference type="Gene3D" id="3.20.20.450">
    <property type="entry name" value="EAL domain"/>
    <property type="match status" value="1"/>
</dbReference>
<feature type="domain" description="GGDEF" evidence="3">
    <location>
        <begin position="241"/>
        <end position="382"/>
    </location>
</feature>
<dbReference type="InterPro" id="IPR000160">
    <property type="entry name" value="GGDEF_dom"/>
</dbReference>
<dbReference type="GO" id="GO:0016020">
    <property type="term" value="C:membrane"/>
    <property type="evidence" value="ECO:0007669"/>
    <property type="project" value="InterPro"/>
</dbReference>
<gene>
    <name evidence="4" type="ORF">J0X15_16110</name>
</gene>
<dbReference type="SUPFAM" id="SSF55073">
    <property type="entry name" value="Nucleotide cyclase"/>
    <property type="match status" value="1"/>
</dbReference>
<dbReference type="RefSeq" id="WP_206942868.1">
    <property type="nucleotide sequence ID" value="NZ_JAFLNF010000007.1"/>
</dbReference>
<dbReference type="Proteomes" id="UP000664779">
    <property type="component" value="Unassembled WGS sequence"/>
</dbReference>
<dbReference type="EMBL" id="JAFLNF010000007">
    <property type="protein sequence ID" value="MBO0346752.1"/>
    <property type="molecule type" value="Genomic_DNA"/>
</dbReference>
<dbReference type="GO" id="GO:0007165">
    <property type="term" value="P:signal transduction"/>
    <property type="evidence" value="ECO:0007669"/>
    <property type="project" value="InterPro"/>
</dbReference>
<dbReference type="SUPFAM" id="SSF141868">
    <property type="entry name" value="EAL domain-like"/>
    <property type="match status" value="1"/>
</dbReference>
<dbReference type="SUPFAM" id="SSF158472">
    <property type="entry name" value="HAMP domain-like"/>
    <property type="match status" value="1"/>
</dbReference>
<keyword evidence="5" id="KW-1185">Reference proteome</keyword>
<reference evidence="4" key="1">
    <citation type="submission" date="2021-03" db="EMBL/GenBank/DDBJ databases">
        <title>Roseibium sp. CAU 1637 isolated from Incheon.</title>
        <authorList>
            <person name="Kim W."/>
        </authorList>
    </citation>
    <scope>NUCLEOTIDE SEQUENCE</scope>
    <source>
        <strain evidence="4">CAU 1637</strain>
    </source>
</reference>
<dbReference type="CDD" id="cd01948">
    <property type="entry name" value="EAL"/>
    <property type="match status" value="1"/>
</dbReference>
<dbReference type="SMART" id="SM00052">
    <property type="entry name" value="EAL"/>
    <property type="match status" value="1"/>
</dbReference>
<dbReference type="InterPro" id="IPR001633">
    <property type="entry name" value="EAL_dom"/>
</dbReference>
<dbReference type="PROSITE" id="PS50887">
    <property type="entry name" value="GGDEF"/>
    <property type="match status" value="1"/>
</dbReference>
<dbReference type="PANTHER" id="PTHR33121:SF70">
    <property type="entry name" value="SIGNALING PROTEIN YKOW"/>
    <property type="match status" value="1"/>
</dbReference>
<evidence type="ECO:0000259" key="2">
    <source>
        <dbReference type="PROSITE" id="PS50885"/>
    </source>
</evidence>
<dbReference type="NCBIfam" id="TIGR00254">
    <property type="entry name" value="GGDEF"/>
    <property type="match status" value="1"/>
</dbReference>